<organism evidence="1 2">
    <name type="scientific">Tatumella terrea</name>
    <dbReference type="NCBI Taxonomy" id="419007"/>
    <lineage>
        <taxon>Bacteria</taxon>
        <taxon>Pseudomonadati</taxon>
        <taxon>Pseudomonadota</taxon>
        <taxon>Gammaproteobacteria</taxon>
        <taxon>Enterobacterales</taxon>
        <taxon>Erwiniaceae</taxon>
        <taxon>Tatumella</taxon>
    </lineage>
</organism>
<dbReference type="RefSeq" id="WP_385946174.1">
    <property type="nucleotide sequence ID" value="NZ_JBHSUB010000004.1"/>
</dbReference>
<dbReference type="EMBL" id="JBHSUB010000004">
    <property type="protein sequence ID" value="MFC6377000.1"/>
    <property type="molecule type" value="Genomic_DNA"/>
</dbReference>
<dbReference type="NCBIfam" id="NF045617">
    <property type="entry name" value="mostly_LP"/>
    <property type="match status" value="1"/>
</dbReference>
<evidence type="ECO:0000313" key="2">
    <source>
        <dbReference type="Proteomes" id="UP001596230"/>
    </source>
</evidence>
<sequence length="86" mass="9371">MIKHTLLCVPVLLTGCCGPGDRLPEIRYAQVNLSGKLPCITYAVSQGDHISAVQIASESSEGRAFFRFFTEDCVIASDLDPLSHFI</sequence>
<dbReference type="InterPro" id="IPR054657">
    <property type="entry name" value="T6SS_periplasmic_put"/>
</dbReference>
<dbReference type="PROSITE" id="PS51257">
    <property type="entry name" value="PROKAR_LIPOPROTEIN"/>
    <property type="match status" value="1"/>
</dbReference>
<accession>A0ABW1VU58</accession>
<evidence type="ECO:0000313" key="1">
    <source>
        <dbReference type="EMBL" id="MFC6377000.1"/>
    </source>
</evidence>
<comment type="caution">
    <text evidence="1">The sequence shown here is derived from an EMBL/GenBank/DDBJ whole genome shotgun (WGS) entry which is preliminary data.</text>
</comment>
<reference evidence="2" key="1">
    <citation type="journal article" date="2019" name="Int. J. Syst. Evol. Microbiol.">
        <title>The Global Catalogue of Microorganisms (GCM) 10K type strain sequencing project: providing services to taxonomists for standard genome sequencing and annotation.</title>
        <authorList>
            <consortium name="The Broad Institute Genomics Platform"/>
            <consortium name="The Broad Institute Genome Sequencing Center for Infectious Disease"/>
            <person name="Wu L."/>
            <person name="Ma J."/>
        </authorList>
    </citation>
    <scope>NUCLEOTIDE SEQUENCE [LARGE SCALE GENOMIC DNA]</scope>
    <source>
        <strain evidence="2">CGMCC 1.18518</strain>
    </source>
</reference>
<proteinExistence type="predicted"/>
<keyword evidence="2" id="KW-1185">Reference proteome</keyword>
<gene>
    <name evidence="1" type="ORF">ACFP9W_02620</name>
</gene>
<name>A0ABW1VU58_9GAMM</name>
<protein>
    <submittedName>
        <fullName evidence="1">T6SS immunity periplasmic lipoprotein</fullName>
    </submittedName>
</protein>
<dbReference type="Proteomes" id="UP001596230">
    <property type="component" value="Unassembled WGS sequence"/>
</dbReference>
<keyword evidence="1" id="KW-0449">Lipoprotein</keyword>